<proteinExistence type="predicted"/>
<feature type="chain" id="PRO_5032376553" description="Lipoprotein" evidence="1">
    <location>
        <begin position="21"/>
        <end position="202"/>
    </location>
</feature>
<keyword evidence="1" id="KW-0732">Signal</keyword>
<evidence type="ECO:0000256" key="1">
    <source>
        <dbReference type="SAM" id="SignalP"/>
    </source>
</evidence>
<feature type="signal peptide" evidence="1">
    <location>
        <begin position="1"/>
        <end position="20"/>
    </location>
</feature>
<dbReference type="Proteomes" id="UP000442694">
    <property type="component" value="Unassembled WGS sequence"/>
</dbReference>
<evidence type="ECO:0008006" key="4">
    <source>
        <dbReference type="Google" id="ProtNLM"/>
    </source>
</evidence>
<dbReference type="RefSeq" id="WP_152212978.1">
    <property type="nucleotide sequence ID" value="NZ_WFLN01000006.1"/>
</dbReference>
<evidence type="ECO:0000313" key="2">
    <source>
        <dbReference type="EMBL" id="KAB8031053.1"/>
    </source>
</evidence>
<accession>A0A833JD40</accession>
<comment type="caution">
    <text evidence="2">The sequence shown here is derived from an EMBL/GenBank/DDBJ whole genome shotgun (WGS) entry which is preliminary data.</text>
</comment>
<dbReference type="EMBL" id="WFLN01000006">
    <property type="protein sequence ID" value="KAB8031053.1"/>
    <property type="molecule type" value="Genomic_DNA"/>
</dbReference>
<keyword evidence="3" id="KW-1185">Reference proteome</keyword>
<name>A0A833JD40_9BACT</name>
<gene>
    <name evidence="2" type="ORF">GCL57_08790</name>
</gene>
<evidence type="ECO:0000313" key="3">
    <source>
        <dbReference type="Proteomes" id="UP000442694"/>
    </source>
</evidence>
<dbReference type="AlphaFoldDB" id="A0A833JD40"/>
<reference evidence="2 3" key="1">
    <citation type="submission" date="2019-10" db="EMBL/GenBank/DDBJ databases">
        <title>New genus of Silvanigrellaceae.</title>
        <authorList>
            <person name="Pitt A."/>
            <person name="Hahn M.W."/>
        </authorList>
    </citation>
    <scope>NUCLEOTIDE SEQUENCE [LARGE SCALE GENOMIC DNA]</scope>
    <source>
        <strain evidence="2 3">33A1-SZDP</strain>
    </source>
</reference>
<sequence length="202" mass="22576">MKIKQIFPLVCLLSSSLLCVQGGYAIDKNLIKDNKSEVSDESYTTEAQQKEVLKKYKEGETFKQGNSEYTIYPELTLSFNKKESAQDAKKVVKTASFSIFEAKSEPLSDDKSLQTKKKSAVVYNKTTGKFGAFNGKMIVQLKEGKTFSDTSFKISKSFPHLGYIVIEMLDNMTINESISKLKSNSSVANVTVEVVEHLQEPL</sequence>
<organism evidence="2 3">
    <name type="scientific">Fluviispira multicolorata</name>
    <dbReference type="NCBI Taxonomy" id="2654512"/>
    <lineage>
        <taxon>Bacteria</taxon>
        <taxon>Pseudomonadati</taxon>
        <taxon>Bdellovibrionota</taxon>
        <taxon>Oligoflexia</taxon>
        <taxon>Silvanigrellales</taxon>
        <taxon>Silvanigrellaceae</taxon>
        <taxon>Fluviispira</taxon>
    </lineage>
</organism>
<protein>
    <recommendedName>
        <fullName evidence="4">Lipoprotein</fullName>
    </recommendedName>
</protein>